<name>U2HU23_9SPHI</name>
<dbReference type="EMBL" id="ATDL01000015">
    <property type="protein sequence ID" value="ERJ58780.1"/>
    <property type="molecule type" value="Genomic_DNA"/>
</dbReference>
<dbReference type="OrthoDB" id="1454295at2"/>
<evidence type="ECO:0000313" key="2">
    <source>
        <dbReference type="Proteomes" id="UP000016584"/>
    </source>
</evidence>
<comment type="caution">
    <text evidence="1">The sequence shown here is derived from an EMBL/GenBank/DDBJ whole genome shotgun (WGS) entry which is preliminary data.</text>
</comment>
<dbReference type="AlphaFoldDB" id="U2HU23"/>
<gene>
    <name evidence="1" type="ORF">M472_08365</name>
</gene>
<proteinExistence type="predicted"/>
<protein>
    <submittedName>
        <fullName evidence="1">Uncharacterized protein</fullName>
    </submittedName>
</protein>
<reference evidence="1 2" key="1">
    <citation type="journal article" date="2013" name="Genome Announc.">
        <title>The Draft Genome Sequence of Sphingomonas paucimobilis Strain HER1398 (Proteobacteria), Host to the Giant PAU Phage, Indicates That It Is a Member of the Genus Sphingobacterium (Bacteroidetes).</title>
        <authorList>
            <person name="White R.A.III."/>
            <person name="Suttle C.A."/>
        </authorList>
    </citation>
    <scope>NUCLEOTIDE SEQUENCE [LARGE SCALE GENOMIC DNA]</scope>
    <source>
        <strain evidence="1 2">HER1398</strain>
    </source>
</reference>
<dbReference type="Proteomes" id="UP000016584">
    <property type="component" value="Unassembled WGS sequence"/>
</dbReference>
<dbReference type="RefSeq" id="WP_021070273.1">
    <property type="nucleotide sequence ID" value="NZ_ATDL01000015.1"/>
</dbReference>
<keyword evidence="2" id="KW-1185">Reference proteome</keyword>
<evidence type="ECO:0000313" key="1">
    <source>
        <dbReference type="EMBL" id="ERJ58780.1"/>
    </source>
</evidence>
<accession>U2HU23</accession>
<sequence length="196" mass="22739">MHINYLSISLVAFLMSACTQKNTTSTQETADSVTLTGNKEVSNRADMQEITATDTSIDQGKQWLENIFKTKNSDRYFPDYNVEEKLCTKQFQEFIADSGELYSASNLTDEEYPAAEKRYKDKWSKIYPIEEREMWLFGRGNGDIGELQKLEISKLKDHIYRVFIDYGEGIKTQNEVSLVLEKGHYKIDYCKTEFID</sequence>
<organism evidence="1 2">
    <name type="scientific">Sphingobacterium paucimobilis HER1398</name>
    <dbReference type="NCBI Taxonomy" id="1346330"/>
    <lineage>
        <taxon>Bacteria</taxon>
        <taxon>Pseudomonadati</taxon>
        <taxon>Bacteroidota</taxon>
        <taxon>Sphingobacteriia</taxon>
        <taxon>Sphingobacteriales</taxon>
        <taxon>Sphingobacteriaceae</taxon>
        <taxon>Sphingobacterium</taxon>
    </lineage>
</organism>
<dbReference type="PATRIC" id="fig|1346330.5.peg.2110"/>